<dbReference type="Proteomes" id="UP000256779">
    <property type="component" value="Unassembled WGS sequence"/>
</dbReference>
<dbReference type="Pfam" id="PF12823">
    <property type="entry name" value="DUF3817"/>
    <property type="match status" value="1"/>
</dbReference>
<sequence>MTLKTPLGRLRTFAILEGISYLLFGITMPLKYAMDIPQPNYIVGMAHGWLFILYIIFCLQCIRIYRWPLVTSLLVLAASLIPFGTFVADAKVFKREKEA</sequence>
<evidence type="ECO:0000256" key="3">
    <source>
        <dbReference type="ARBA" id="ARBA00022692"/>
    </source>
</evidence>
<evidence type="ECO:0000256" key="2">
    <source>
        <dbReference type="ARBA" id="ARBA00022475"/>
    </source>
</evidence>
<dbReference type="RefSeq" id="WP_115870305.1">
    <property type="nucleotide sequence ID" value="NZ_QREG01000032.1"/>
</dbReference>
<evidence type="ECO:0000256" key="4">
    <source>
        <dbReference type="ARBA" id="ARBA00022989"/>
    </source>
</evidence>
<keyword evidence="5 6" id="KW-0472">Membrane</keyword>
<evidence type="ECO:0000256" key="5">
    <source>
        <dbReference type="ARBA" id="ARBA00023136"/>
    </source>
</evidence>
<organism evidence="8 9">
    <name type="scientific">Marinoscillum furvescens DSM 4134</name>
    <dbReference type="NCBI Taxonomy" id="1122208"/>
    <lineage>
        <taxon>Bacteria</taxon>
        <taxon>Pseudomonadati</taxon>
        <taxon>Bacteroidota</taxon>
        <taxon>Cytophagia</taxon>
        <taxon>Cytophagales</taxon>
        <taxon>Reichenbachiellaceae</taxon>
        <taxon>Marinoscillum</taxon>
    </lineage>
</organism>
<dbReference type="AlphaFoldDB" id="A0A3D9KW98"/>
<feature type="transmembrane region" description="Helical" evidence="6">
    <location>
        <begin position="12"/>
        <end position="30"/>
    </location>
</feature>
<feature type="transmembrane region" description="Helical" evidence="6">
    <location>
        <begin position="42"/>
        <end position="62"/>
    </location>
</feature>
<dbReference type="EMBL" id="QREG01000032">
    <property type="protein sequence ID" value="RED92214.1"/>
    <property type="molecule type" value="Genomic_DNA"/>
</dbReference>
<keyword evidence="9" id="KW-1185">Reference proteome</keyword>
<dbReference type="PANTHER" id="PTHR40077:SF1">
    <property type="entry name" value="MEMBRANE PROTEIN"/>
    <property type="match status" value="1"/>
</dbReference>
<proteinExistence type="predicted"/>
<evidence type="ECO:0000256" key="1">
    <source>
        <dbReference type="ARBA" id="ARBA00004651"/>
    </source>
</evidence>
<comment type="caution">
    <text evidence="8">The sequence shown here is derived from an EMBL/GenBank/DDBJ whole genome shotgun (WGS) entry which is preliminary data.</text>
</comment>
<name>A0A3D9KW98_MARFU</name>
<accession>A0A3D9KW98</accession>
<feature type="domain" description="DUF3817" evidence="7">
    <location>
        <begin position="8"/>
        <end position="92"/>
    </location>
</feature>
<evidence type="ECO:0000313" key="9">
    <source>
        <dbReference type="Proteomes" id="UP000256779"/>
    </source>
</evidence>
<gene>
    <name evidence="8" type="ORF">C7460_13226</name>
</gene>
<evidence type="ECO:0000259" key="7">
    <source>
        <dbReference type="Pfam" id="PF12823"/>
    </source>
</evidence>
<dbReference type="InterPro" id="IPR023845">
    <property type="entry name" value="DUF3817_TM"/>
</dbReference>
<protein>
    <submittedName>
        <fullName evidence="8">Integral membrane protein</fullName>
    </submittedName>
</protein>
<keyword evidence="3 6" id="KW-0812">Transmembrane</keyword>
<comment type="subcellular location">
    <subcellularLocation>
        <location evidence="1">Cell membrane</location>
        <topology evidence="1">Multi-pass membrane protein</topology>
    </subcellularLocation>
</comment>
<evidence type="ECO:0000256" key="6">
    <source>
        <dbReference type="SAM" id="Phobius"/>
    </source>
</evidence>
<evidence type="ECO:0000313" key="8">
    <source>
        <dbReference type="EMBL" id="RED92214.1"/>
    </source>
</evidence>
<dbReference type="OrthoDB" id="1121311at2"/>
<dbReference type="GO" id="GO:0005886">
    <property type="term" value="C:plasma membrane"/>
    <property type="evidence" value="ECO:0007669"/>
    <property type="project" value="UniProtKB-SubCell"/>
</dbReference>
<feature type="transmembrane region" description="Helical" evidence="6">
    <location>
        <begin position="69"/>
        <end position="88"/>
    </location>
</feature>
<reference evidence="8 9" key="1">
    <citation type="submission" date="2018-07" db="EMBL/GenBank/DDBJ databases">
        <title>Genomic Encyclopedia of Type Strains, Phase IV (KMG-IV): sequencing the most valuable type-strain genomes for metagenomic binning, comparative biology and taxonomic classification.</title>
        <authorList>
            <person name="Goeker M."/>
        </authorList>
    </citation>
    <scope>NUCLEOTIDE SEQUENCE [LARGE SCALE GENOMIC DNA]</scope>
    <source>
        <strain evidence="8 9">DSM 4134</strain>
    </source>
</reference>
<keyword evidence="4 6" id="KW-1133">Transmembrane helix</keyword>
<dbReference type="NCBIfam" id="TIGR03954">
    <property type="entry name" value="integ_memb_HG"/>
    <property type="match status" value="1"/>
</dbReference>
<keyword evidence="2" id="KW-1003">Cell membrane</keyword>
<dbReference type="PANTHER" id="PTHR40077">
    <property type="entry name" value="MEMBRANE PROTEIN-RELATED"/>
    <property type="match status" value="1"/>
</dbReference>